<dbReference type="Gene3D" id="1.10.10.10">
    <property type="entry name" value="Winged helix-like DNA-binding domain superfamily/Winged helix DNA-binding domain"/>
    <property type="match status" value="1"/>
</dbReference>
<evidence type="ECO:0000256" key="2">
    <source>
        <dbReference type="ARBA" id="ARBA00022679"/>
    </source>
</evidence>
<keyword evidence="2" id="KW-0808">Transferase</keyword>
<reference evidence="6 7" key="1">
    <citation type="submission" date="2024-01" db="EMBL/GenBank/DDBJ databases">
        <title>Genome assemblies of Stephania.</title>
        <authorList>
            <person name="Yang L."/>
        </authorList>
    </citation>
    <scope>NUCLEOTIDE SEQUENCE [LARGE SCALE GENOMIC DNA]</scope>
    <source>
        <strain evidence="6">JXDWG</strain>
        <tissue evidence="6">Leaf</tissue>
    </source>
</reference>
<dbReference type="PIRSF" id="PIRSF005739">
    <property type="entry name" value="O-mtase"/>
    <property type="match status" value="1"/>
</dbReference>
<gene>
    <name evidence="6" type="ORF">Scep_011458</name>
</gene>
<dbReference type="Pfam" id="PF08100">
    <property type="entry name" value="Dimerisation"/>
    <property type="match status" value="1"/>
</dbReference>
<keyword evidence="3" id="KW-0949">S-adenosyl-L-methionine</keyword>
<dbReference type="Pfam" id="PF00891">
    <property type="entry name" value="Methyltransf_2"/>
    <property type="match status" value="1"/>
</dbReference>
<dbReference type="FunFam" id="3.40.50.150:FF:000057">
    <property type="entry name" value="O-methyltransferase ZRP4"/>
    <property type="match status" value="1"/>
</dbReference>
<proteinExistence type="predicted"/>
<protein>
    <recommendedName>
        <fullName evidence="8">O-methyltransferase</fullName>
    </recommendedName>
</protein>
<keyword evidence="1" id="KW-0489">Methyltransferase</keyword>
<comment type="caution">
    <text evidence="6">The sequence shown here is derived from an EMBL/GenBank/DDBJ whole genome shotgun (WGS) entry which is preliminary data.</text>
</comment>
<dbReference type="InterPro" id="IPR012967">
    <property type="entry name" value="COMT_dimerisation"/>
</dbReference>
<dbReference type="FunFam" id="1.10.10.10:FF:000213">
    <property type="entry name" value="Coniferyl alcohol 9-O-methyltransferase"/>
    <property type="match status" value="1"/>
</dbReference>
<evidence type="ECO:0000313" key="6">
    <source>
        <dbReference type="EMBL" id="KAK9131930.1"/>
    </source>
</evidence>
<accession>A0AAP0JE67</accession>
<feature type="domain" description="O-methyltransferase C-terminal" evidence="4">
    <location>
        <begin position="136"/>
        <end position="339"/>
    </location>
</feature>
<dbReference type="Proteomes" id="UP001419268">
    <property type="component" value="Unassembled WGS sequence"/>
</dbReference>
<dbReference type="InterPro" id="IPR001077">
    <property type="entry name" value="COMT_C"/>
</dbReference>
<dbReference type="AlphaFoldDB" id="A0AAP0JE67"/>
<dbReference type="Gene3D" id="3.40.50.150">
    <property type="entry name" value="Vaccinia Virus protein VP39"/>
    <property type="match status" value="1"/>
</dbReference>
<name>A0AAP0JE67_9MAGN</name>
<dbReference type="PROSITE" id="PS51683">
    <property type="entry name" value="SAM_OMT_II"/>
    <property type="match status" value="1"/>
</dbReference>
<dbReference type="SUPFAM" id="SSF53335">
    <property type="entry name" value="S-adenosyl-L-methionine-dependent methyltransferases"/>
    <property type="match status" value="1"/>
</dbReference>
<evidence type="ECO:0000313" key="7">
    <source>
        <dbReference type="Proteomes" id="UP001419268"/>
    </source>
</evidence>
<dbReference type="PANTHER" id="PTHR11746">
    <property type="entry name" value="O-METHYLTRANSFERASE"/>
    <property type="match status" value="1"/>
</dbReference>
<evidence type="ECO:0000256" key="3">
    <source>
        <dbReference type="ARBA" id="ARBA00022691"/>
    </source>
</evidence>
<organism evidence="6 7">
    <name type="scientific">Stephania cephalantha</name>
    <dbReference type="NCBI Taxonomy" id="152367"/>
    <lineage>
        <taxon>Eukaryota</taxon>
        <taxon>Viridiplantae</taxon>
        <taxon>Streptophyta</taxon>
        <taxon>Embryophyta</taxon>
        <taxon>Tracheophyta</taxon>
        <taxon>Spermatophyta</taxon>
        <taxon>Magnoliopsida</taxon>
        <taxon>Ranunculales</taxon>
        <taxon>Menispermaceae</taxon>
        <taxon>Menispermoideae</taxon>
        <taxon>Cissampelideae</taxon>
        <taxon>Stephania</taxon>
    </lineage>
</organism>
<dbReference type="InterPro" id="IPR036390">
    <property type="entry name" value="WH_DNA-bd_sf"/>
</dbReference>
<dbReference type="CDD" id="cd02440">
    <property type="entry name" value="AdoMet_MTases"/>
    <property type="match status" value="1"/>
</dbReference>
<dbReference type="InterPro" id="IPR036388">
    <property type="entry name" value="WH-like_DNA-bd_sf"/>
</dbReference>
<evidence type="ECO:0000256" key="1">
    <source>
        <dbReference type="ARBA" id="ARBA00022603"/>
    </source>
</evidence>
<dbReference type="InterPro" id="IPR029063">
    <property type="entry name" value="SAM-dependent_MTases_sf"/>
</dbReference>
<keyword evidence="7" id="KW-1185">Reference proteome</keyword>
<feature type="domain" description="O-methyltransferase dimerisation" evidence="5">
    <location>
        <begin position="30"/>
        <end position="118"/>
    </location>
</feature>
<evidence type="ECO:0000259" key="4">
    <source>
        <dbReference type="Pfam" id="PF00891"/>
    </source>
</evidence>
<dbReference type="InterPro" id="IPR016461">
    <property type="entry name" value="COMT-like"/>
</dbReference>
<dbReference type="EMBL" id="JBBNAG010000005">
    <property type="protein sequence ID" value="KAK9131930.1"/>
    <property type="molecule type" value="Genomic_DNA"/>
</dbReference>
<dbReference type="GO" id="GO:0032259">
    <property type="term" value="P:methylation"/>
    <property type="evidence" value="ECO:0007669"/>
    <property type="project" value="UniProtKB-KW"/>
</dbReference>
<dbReference type="SUPFAM" id="SSF46785">
    <property type="entry name" value="Winged helix' DNA-binding domain"/>
    <property type="match status" value="1"/>
</dbReference>
<dbReference type="GO" id="GO:0046983">
    <property type="term" value="F:protein dimerization activity"/>
    <property type="evidence" value="ECO:0007669"/>
    <property type="project" value="InterPro"/>
</dbReference>
<sequence length="402" mass="44684">MANIIAGLASGEEAITPEELVQAQSQIYKHTMIYIHSLSLKSAVELRIPDTIHNHKKPMPHSDLVNALQIPQSRSTHLYRLMRLLVHNGFFTMQKVVDDCENLQEGYVLTLTTKLLLKGYWNFPAGFSSPEFLKPWESFSEWIKGSDGDTPFEIAHGKRPMDYLVENNEIGNVFNEAMAADSKVTASVFVTQCKAMFEGVTSLVDVGGGIGLMGRAIAEAFPHIKCSVLDLPSVVASCKGTENLEFVGGDMFQAIPSADALLLKMSDEDCTKILKRCREAINSTEKGGKVILMNIMMDNKGTRETVELQLLFDVMLMVNANGKERSEREWETLFKESGFTSYKTTPFSNFRSIVAKYTRKSTQSSRSSSVSESLAGTSLEGTSANEITSMSIRARSMQFNWH</sequence>
<evidence type="ECO:0000259" key="5">
    <source>
        <dbReference type="Pfam" id="PF08100"/>
    </source>
</evidence>
<dbReference type="GO" id="GO:0008171">
    <property type="term" value="F:O-methyltransferase activity"/>
    <property type="evidence" value="ECO:0007669"/>
    <property type="project" value="InterPro"/>
</dbReference>
<evidence type="ECO:0008006" key="8">
    <source>
        <dbReference type="Google" id="ProtNLM"/>
    </source>
</evidence>